<comment type="caution">
    <text evidence="2">The sequence shown here is derived from an EMBL/GenBank/DDBJ whole genome shotgun (WGS) entry which is preliminary data.</text>
</comment>
<dbReference type="Pfam" id="PF00668">
    <property type="entry name" value="Condensation"/>
    <property type="match status" value="1"/>
</dbReference>
<dbReference type="EMBL" id="MUHG01000039">
    <property type="protein sequence ID" value="OXB14286.1"/>
    <property type="molecule type" value="Genomic_DNA"/>
</dbReference>
<evidence type="ECO:0000313" key="2">
    <source>
        <dbReference type="EMBL" id="OHT47273.1"/>
    </source>
</evidence>
<dbReference type="STRING" id="1278819.BHE19_20570"/>
<dbReference type="RefSeq" id="WP_070905560.1">
    <property type="nucleotide sequence ID" value="NZ_MIKE01000002.1"/>
</dbReference>
<evidence type="ECO:0000259" key="1">
    <source>
        <dbReference type="Pfam" id="PF00668"/>
    </source>
</evidence>
<dbReference type="SUPFAM" id="SSF52777">
    <property type="entry name" value="CoA-dependent acyltransferases"/>
    <property type="match status" value="2"/>
</dbReference>
<dbReference type="AlphaFoldDB" id="A0A1S1JGA0"/>
<proteinExistence type="predicted"/>
<feature type="domain" description="Condensation" evidence="1">
    <location>
        <begin position="25"/>
        <end position="249"/>
    </location>
</feature>
<sequence>MNKRKLLLVERIMYVNSATPLNCVFTAKIKGEILQEQIEIALTKIQHKHPLLRAEVDLQDKQHPAYAIRENMKPIPLRIVKRQTDTHWLVESEQEWYRQFKGEGSPLAQLVWIKGQKFSELLWVVPHCICDGTSMVTLMQELLALIDNPTLDLKPYPLFQSVNNFLTPQFDLQKKARKAKLFLFLGKFFFLLQRKNKKRNLGKNYAIHWKLDPTNSSIIKQKCKDSGISVHAILCTAFMQAFQDLQGKSAKKKVISPIDIRHFIPEIRKDQMFAFAPTVELSLKKEKNQILDQAKHIKKDLAQKIEKMDARELLWMGEQMHPLVHRMIALLKSSRGAHDLTLSNMGNLQIRNDYKNFILEDIFSPTVAFPWLNSNTLVTTTFNDQMDFTLMSNEDFLSKQEASKIKDKALEILALPL</sequence>
<reference evidence="4" key="1">
    <citation type="submission" date="2016-09" db="EMBL/GenBank/DDBJ databases">
        <authorList>
            <person name="Chen S."/>
            <person name="Walker E."/>
        </authorList>
    </citation>
    <scope>NUCLEOTIDE SEQUENCE [LARGE SCALE GENOMIC DNA]</scope>
    <source>
        <strain evidence="4">MSU</strain>
    </source>
</reference>
<keyword evidence="5" id="KW-1185">Reference proteome</keyword>
<dbReference type="Gene3D" id="3.30.559.10">
    <property type="entry name" value="Chloramphenicol acetyltransferase-like domain"/>
    <property type="match status" value="1"/>
</dbReference>
<dbReference type="InterPro" id="IPR023213">
    <property type="entry name" value="CAT-like_dom_sf"/>
</dbReference>
<accession>A0A1S1JGA0</accession>
<name>A0A1S1JGA0_9FLAO</name>
<gene>
    <name evidence="3" type="ORF">B0A71_21850</name>
    <name evidence="2" type="ORF">BHE19_20570</name>
</gene>
<dbReference type="Gene3D" id="3.30.559.30">
    <property type="entry name" value="Nonribosomal peptide synthetase, condensation domain"/>
    <property type="match status" value="1"/>
</dbReference>
<dbReference type="Proteomes" id="UP000180252">
    <property type="component" value="Unassembled WGS sequence"/>
</dbReference>
<reference evidence="2" key="2">
    <citation type="submission" date="2016-09" db="EMBL/GenBank/DDBJ databases">
        <authorList>
            <person name="Capua I."/>
            <person name="De Benedictis P."/>
            <person name="Joannis T."/>
            <person name="Lombin L.H."/>
            <person name="Cattoli G."/>
        </authorList>
    </citation>
    <scope>NUCLEOTIDE SEQUENCE [LARGE SCALE GENOMIC DNA]</scope>
    <source>
        <strain evidence="2">MSU</strain>
    </source>
</reference>
<dbReference type="GO" id="GO:0003824">
    <property type="term" value="F:catalytic activity"/>
    <property type="evidence" value="ECO:0007669"/>
    <property type="project" value="InterPro"/>
</dbReference>
<evidence type="ECO:0000313" key="5">
    <source>
        <dbReference type="Proteomes" id="UP000198319"/>
    </source>
</evidence>
<evidence type="ECO:0000313" key="3">
    <source>
        <dbReference type="EMBL" id="OXB14286.1"/>
    </source>
</evidence>
<dbReference type="OrthoDB" id="5562587at2"/>
<dbReference type="Proteomes" id="UP000198319">
    <property type="component" value="Unassembled WGS sequence"/>
</dbReference>
<dbReference type="PANTHER" id="PTHR28037:SF1">
    <property type="entry name" value="ALCOHOL O-ACETYLTRANSFERASE 1-RELATED"/>
    <property type="match status" value="1"/>
</dbReference>
<organism evidence="2 4">
    <name type="scientific">Flavobacterium tructae</name>
    <dbReference type="NCBI Taxonomy" id="1114873"/>
    <lineage>
        <taxon>Bacteria</taxon>
        <taxon>Pseudomonadati</taxon>
        <taxon>Bacteroidota</taxon>
        <taxon>Flavobacteriia</taxon>
        <taxon>Flavobacteriales</taxon>
        <taxon>Flavobacteriaceae</taxon>
        <taxon>Flavobacterium</taxon>
    </lineage>
</organism>
<dbReference type="InterPro" id="IPR052058">
    <property type="entry name" value="Alcohol_O-acetyltransferase"/>
</dbReference>
<reference evidence="3 5" key="3">
    <citation type="submission" date="2016-11" db="EMBL/GenBank/DDBJ databases">
        <title>Whole genomes of Flavobacteriaceae.</title>
        <authorList>
            <person name="Stine C."/>
            <person name="Li C."/>
            <person name="Tadesse D."/>
        </authorList>
    </citation>
    <scope>NUCLEOTIDE SEQUENCE [LARGE SCALE GENOMIC DNA]</scope>
    <source>
        <strain evidence="3 5">ATCC BAA-2541</strain>
    </source>
</reference>
<dbReference type="EMBL" id="MIKE01000002">
    <property type="protein sequence ID" value="OHT47273.1"/>
    <property type="molecule type" value="Genomic_DNA"/>
</dbReference>
<dbReference type="InterPro" id="IPR001242">
    <property type="entry name" value="Condensation_dom"/>
</dbReference>
<evidence type="ECO:0000313" key="4">
    <source>
        <dbReference type="Proteomes" id="UP000180252"/>
    </source>
</evidence>
<protein>
    <recommendedName>
        <fullName evidence="1">Condensation domain-containing protein</fullName>
    </recommendedName>
</protein>
<dbReference type="PANTHER" id="PTHR28037">
    <property type="entry name" value="ALCOHOL O-ACETYLTRANSFERASE 1-RELATED"/>
    <property type="match status" value="1"/>
</dbReference>